<reference evidence="1 2" key="1">
    <citation type="journal article" date="2011" name="J. Gen. Appl. Microbiol.">
        <title>Draft genome sequencing of the enigmatic yeast Saitoella complicata.</title>
        <authorList>
            <person name="Nishida H."/>
            <person name="Hamamoto M."/>
            <person name="Sugiyama J."/>
        </authorList>
    </citation>
    <scope>NUCLEOTIDE SEQUENCE [LARGE SCALE GENOMIC DNA]</scope>
    <source>
        <strain evidence="1 2">NRRL Y-17804</strain>
    </source>
</reference>
<accession>A0A0E9N9L5</accession>
<dbReference type="EMBL" id="BACD03000004">
    <property type="protein sequence ID" value="GAO46582.1"/>
    <property type="molecule type" value="Genomic_DNA"/>
</dbReference>
<evidence type="ECO:0000313" key="1">
    <source>
        <dbReference type="EMBL" id="GAO46582.1"/>
    </source>
</evidence>
<evidence type="ECO:0000313" key="2">
    <source>
        <dbReference type="Proteomes" id="UP000033140"/>
    </source>
</evidence>
<comment type="caution">
    <text evidence="1">The sequence shown here is derived from an EMBL/GenBank/DDBJ whole genome shotgun (WGS) entry which is preliminary data.</text>
</comment>
<dbReference type="Proteomes" id="UP000033140">
    <property type="component" value="Unassembled WGS sequence"/>
</dbReference>
<name>A0A0E9N9L5_SAICN</name>
<proteinExistence type="predicted"/>
<protein>
    <submittedName>
        <fullName evidence="1">Uncharacterized protein</fullName>
    </submittedName>
</protein>
<organism evidence="1 2">
    <name type="scientific">Saitoella complicata (strain BCRC 22490 / CBS 7301 / JCM 7358 / NBRC 10748 / NRRL Y-17804)</name>
    <dbReference type="NCBI Taxonomy" id="698492"/>
    <lineage>
        <taxon>Eukaryota</taxon>
        <taxon>Fungi</taxon>
        <taxon>Dikarya</taxon>
        <taxon>Ascomycota</taxon>
        <taxon>Taphrinomycotina</taxon>
        <taxon>Taphrinomycotina incertae sedis</taxon>
        <taxon>Saitoella</taxon>
    </lineage>
</organism>
<gene>
    <name evidence="1" type="ORF">G7K_0811-t1</name>
</gene>
<sequence>MYLLAGDTCPVFISPQVKSLHPRLYVHVLAEGYLFEPITRIGSSSLKAQPEEFYGRGALSQHRHSPEFCPGLSWTRPWPIDTRAVAPTADANAATATNLELQYVVYHALARRYPSNSDVAMCFDGLISSAEVTNNLGPSTSDLRPARYSSSTSLCDHSPFRCAHCQTLTTSHEVGYPASHKPMPSSLTWYVDWAPSNLNYLGRQHIAMDRPAASLQHYRHSGPFADPGPDHDHERNRLNAPVLEGPATQFRELRIFLAVTPRSKYKAPEQKQCNKNPCP</sequence>
<reference evidence="1 2" key="2">
    <citation type="journal article" date="2014" name="J. Gen. Appl. Microbiol.">
        <title>The early diverging ascomycetous budding yeast Saitoella complicata has three histone deacetylases belonging to the Clr6, Hos2, and Rpd3 lineages.</title>
        <authorList>
            <person name="Nishida H."/>
            <person name="Matsumoto T."/>
            <person name="Kondo S."/>
            <person name="Hamamoto M."/>
            <person name="Yoshikawa H."/>
        </authorList>
    </citation>
    <scope>NUCLEOTIDE SEQUENCE [LARGE SCALE GENOMIC DNA]</scope>
    <source>
        <strain evidence="1 2">NRRL Y-17804</strain>
    </source>
</reference>
<reference evidence="1 2" key="3">
    <citation type="journal article" date="2015" name="Genome Announc.">
        <title>Draft Genome Sequence of the Archiascomycetous Yeast Saitoella complicata.</title>
        <authorList>
            <person name="Yamauchi K."/>
            <person name="Kondo S."/>
            <person name="Hamamoto M."/>
            <person name="Takahashi Y."/>
            <person name="Ogura Y."/>
            <person name="Hayashi T."/>
            <person name="Nishida H."/>
        </authorList>
    </citation>
    <scope>NUCLEOTIDE SEQUENCE [LARGE SCALE GENOMIC DNA]</scope>
    <source>
        <strain evidence="1 2">NRRL Y-17804</strain>
    </source>
</reference>
<keyword evidence="2" id="KW-1185">Reference proteome</keyword>
<dbReference type="AlphaFoldDB" id="A0A0E9N9L5"/>